<dbReference type="AlphaFoldDB" id="H3SCI4"/>
<dbReference type="EMBL" id="AHKH01000010">
    <property type="protein sequence ID" value="EHQ63258.1"/>
    <property type="molecule type" value="Genomic_DNA"/>
</dbReference>
<evidence type="ECO:0000256" key="1">
    <source>
        <dbReference type="ARBA" id="ARBA00007228"/>
    </source>
</evidence>
<dbReference type="InterPro" id="IPR053888">
    <property type="entry name" value="MRM3-like_sub_bind"/>
</dbReference>
<dbReference type="InterPro" id="IPR051259">
    <property type="entry name" value="rRNA_Methyltransferase"/>
</dbReference>
<dbReference type="PANTHER" id="PTHR43191">
    <property type="entry name" value="RRNA METHYLTRANSFERASE 3"/>
    <property type="match status" value="1"/>
</dbReference>
<comment type="similarity">
    <text evidence="1">Belongs to the class IV-like SAM-binding methyltransferase superfamily. RNA methyltransferase TrmH family.</text>
</comment>
<protein>
    <submittedName>
        <fullName evidence="5">tRNA/rRNA methyltransferase SpoU</fullName>
    </submittedName>
</protein>
<dbReference type="PATRIC" id="fig|1131935.3.peg.1226"/>
<dbReference type="Gene3D" id="3.40.1280.10">
    <property type="match status" value="1"/>
</dbReference>
<dbReference type="PANTHER" id="PTHR43191:SF2">
    <property type="entry name" value="RRNA METHYLTRANSFERASE 3, MITOCHONDRIAL"/>
    <property type="match status" value="1"/>
</dbReference>
<dbReference type="GO" id="GO:0005737">
    <property type="term" value="C:cytoplasm"/>
    <property type="evidence" value="ECO:0007669"/>
    <property type="project" value="UniProtKB-ARBA"/>
</dbReference>
<keyword evidence="6" id="KW-1185">Reference proteome</keyword>
<dbReference type="GO" id="GO:0006396">
    <property type="term" value="P:RNA processing"/>
    <property type="evidence" value="ECO:0007669"/>
    <property type="project" value="InterPro"/>
</dbReference>
<reference evidence="5 6" key="1">
    <citation type="journal article" date="2012" name="J. Bacteriol.">
        <title>Genome Sequence of the Pattern-Forming Social Bacterium Paenibacillus dendritiformis C454 Chiral Morphotype.</title>
        <authorList>
            <person name="Sirota-Madi A."/>
            <person name="Olender T."/>
            <person name="Helman Y."/>
            <person name="Brainis I."/>
            <person name="Finkelshtein A."/>
            <person name="Roth D."/>
            <person name="Hagai E."/>
            <person name="Leshkowitz D."/>
            <person name="Brodsky L."/>
            <person name="Galatenko V."/>
            <person name="Nikolaev V."/>
            <person name="Gutnick D.L."/>
            <person name="Lancet D."/>
            <person name="Ben-Jacob E."/>
        </authorList>
    </citation>
    <scope>NUCLEOTIDE SEQUENCE [LARGE SCALE GENOMIC DNA]</scope>
    <source>
        <strain evidence="5 6">C454</strain>
    </source>
</reference>
<organism evidence="5 6">
    <name type="scientific">Paenibacillus dendritiformis C454</name>
    <dbReference type="NCBI Taxonomy" id="1131935"/>
    <lineage>
        <taxon>Bacteria</taxon>
        <taxon>Bacillati</taxon>
        <taxon>Bacillota</taxon>
        <taxon>Bacilli</taxon>
        <taxon>Bacillales</taxon>
        <taxon>Paenibacillaceae</taxon>
        <taxon>Paenibacillus</taxon>
    </lineage>
</organism>
<dbReference type="InterPro" id="IPR029064">
    <property type="entry name" value="Ribosomal_eL30-like_sf"/>
</dbReference>
<dbReference type="Pfam" id="PF22435">
    <property type="entry name" value="MRM3-like_sub_bind"/>
    <property type="match status" value="1"/>
</dbReference>
<evidence type="ECO:0000256" key="3">
    <source>
        <dbReference type="ARBA" id="ARBA00022679"/>
    </source>
</evidence>
<evidence type="ECO:0000256" key="2">
    <source>
        <dbReference type="ARBA" id="ARBA00022603"/>
    </source>
</evidence>
<dbReference type="Gene3D" id="3.30.1330.30">
    <property type="match status" value="1"/>
</dbReference>
<dbReference type="SUPFAM" id="SSF55315">
    <property type="entry name" value="L30e-like"/>
    <property type="match status" value="1"/>
</dbReference>
<dbReference type="InterPro" id="IPR013123">
    <property type="entry name" value="SpoU_subst-bd"/>
</dbReference>
<dbReference type="STRING" id="1131935.PDENDC454_06109"/>
<evidence type="ECO:0000259" key="4">
    <source>
        <dbReference type="SMART" id="SM00967"/>
    </source>
</evidence>
<keyword evidence="3 5" id="KW-0808">Transferase</keyword>
<dbReference type="SUPFAM" id="SSF75217">
    <property type="entry name" value="alpha/beta knot"/>
    <property type="match status" value="1"/>
</dbReference>
<name>H3SCI4_9BACL</name>
<dbReference type="Proteomes" id="UP000003900">
    <property type="component" value="Unassembled WGS sequence"/>
</dbReference>
<dbReference type="CDD" id="cd18095">
    <property type="entry name" value="SpoU-like_rRNA-MTase"/>
    <property type="match status" value="1"/>
</dbReference>
<dbReference type="Pfam" id="PF00588">
    <property type="entry name" value="SpoU_methylase"/>
    <property type="match status" value="1"/>
</dbReference>
<evidence type="ECO:0000313" key="5">
    <source>
        <dbReference type="EMBL" id="EHQ63258.1"/>
    </source>
</evidence>
<comment type="caution">
    <text evidence="5">The sequence shown here is derived from an EMBL/GenBank/DDBJ whole genome shotgun (WGS) entry which is preliminary data.</text>
</comment>
<gene>
    <name evidence="5" type="ORF">PDENDC454_06109</name>
</gene>
<sequence length="285" mass="30575">MMNRTETITSVHNPRVKRWASLRERKGRKQEGCFLVEGIHLVQEALASGAPVEAVLCDEARDIPTELMPYADAPRPAAAGGGQPEWIGVTDAIIRKLSETETPQPVIAVVRKPALEPGTLFGADMPLVVAVDGVQDPGNLGTIIRSADAVGATGVVLGRGTVDVYNAKTVRSTMGSIFHLPVVEADLLSLLPEAKAHGVRLASTSLQASHSCYGYDYRQPLWLVVGNEGQGVSPAVQALVDDTLIIPMRGQAESLNVAMATTVLLYEAMRQRHYTIQNDGCECEL</sequence>
<dbReference type="InterPro" id="IPR029028">
    <property type="entry name" value="Alpha/beta_knot_MTases"/>
</dbReference>
<accession>H3SCI4</accession>
<dbReference type="GO" id="GO:0032259">
    <property type="term" value="P:methylation"/>
    <property type="evidence" value="ECO:0007669"/>
    <property type="project" value="UniProtKB-KW"/>
</dbReference>
<keyword evidence="2 5" id="KW-0489">Methyltransferase</keyword>
<dbReference type="GO" id="GO:0008173">
    <property type="term" value="F:RNA methyltransferase activity"/>
    <property type="evidence" value="ECO:0007669"/>
    <property type="project" value="InterPro"/>
</dbReference>
<dbReference type="SMART" id="SM00967">
    <property type="entry name" value="SpoU_sub_bind"/>
    <property type="match status" value="1"/>
</dbReference>
<feature type="domain" description="RNA 2-O ribose methyltransferase substrate binding" evidence="4">
    <location>
        <begin position="35"/>
        <end position="116"/>
    </location>
</feature>
<dbReference type="InterPro" id="IPR029026">
    <property type="entry name" value="tRNA_m1G_MTases_N"/>
</dbReference>
<proteinExistence type="inferred from homology"/>
<evidence type="ECO:0000313" key="6">
    <source>
        <dbReference type="Proteomes" id="UP000003900"/>
    </source>
</evidence>
<dbReference type="InterPro" id="IPR001537">
    <property type="entry name" value="SpoU_MeTrfase"/>
</dbReference>
<dbReference type="RefSeq" id="WP_006675735.1">
    <property type="nucleotide sequence ID" value="NZ_AHKH01000010.1"/>
</dbReference>
<dbReference type="GO" id="GO:0003723">
    <property type="term" value="F:RNA binding"/>
    <property type="evidence" value="ECO:0007669"/>
    <property type="project" value="InterPro"/>
</dbReference>